<evidence type="ECO:0000313" key="3">
    <source>
        <dbReference type="Proteomes" id="UP000617340"/>
    </source>
</evidence>
<gene>
    <name evidence="2" type="ORF">HZH68_010340</name>
</gene>
<keyword evidence="3" id="KW-1185">Reference proteome</keyword>
<feature type="region of interest" description="Disordered" evidence="1">
    <location>
        <begin position="1"/>
        <end position="32"/>
    </location>
</feature>
<dbReference type="Proteomes" id="UP000617340">
    <property type="component" value="Unassembled WGS sequence"/>
</dbReference>
<evidence type="ECO:0000256" key="1">
    <source>
        <dbReference type="SAM" id="MobiDB-lite"/>
    </source>
</evidence>
<comment type="caution">
    <text evidence="2">The sequence shown here is derived from an EMBL/GenBank/DDBJ whole genome shotgun (WGS) entry which is preliminary data.</text>
</comment>
<protein>
    <submittedName>
        <fullName evidence="2">Uncharacterized protein</fullName>
    </submittedName>
</protein>
<dbReference type="AlphaFoldDB" id="A0A834JTV6"/>
<evidence type="ECO:0000313" key="2">
    <source>
        <dbReference type="EMBL" id="KAF7393521.1"/>
    </source>
</evidence>
<dbReference type="EMBL" id="JACSDZ010000010">
    <property type="protein sequence ID" value="KAF7393521.1"/>
    <property type="molecule type" value="Genomic_DNA"/>
</dbReference>
<name>A0A834JTV6_VESGE</name>
<proteinExistence type="predicted"/>
<accession>A0A834JTV6</accession>
<sequence length="107" mass="12430">MNGSERGATVGKKRREKKEDEEKEEEEEEEEEEVVMVVVVVVVQEMKKMKKRETKEAALCEELTFTIRNSSLSEKIERSLVENGRKLALLLYPTFAAYGIPSNWRHN</sequence>
<organism evidence="2 3">
    <name type="scientific">Vespula germanica</name>
    <name type="common">German yellow jacket</name>
    <name type="synonym">Paravespula germanica</name>
    <dbReference type="NCBI Taxonomy" id="30212"/>
    <lineage>
        <taxon>Eukaryota</taxon>
        <taxon>Metazoa</taxon>
        <taxon>Ecdysozoa</taxon>
        <taxon>Arthropoda</taxon>
        <taxon>Hexapoda</taxon>
        <taxon>Insecta</taxon>
        <taxon>Pterygota</taxon>
        <taxon>Neoptera</taxon>
        <taxon>Endopterygota</taxon>
        <taxon>Hymenoptera</taxon>
        <taxon>Apocrita</taxon>
        <taxon>Aculeata</taxon>
        <taxon>Vespoidea</taxon>
        <taxon>Vespidae</taxon>
        <taxon>Vespinae</taxon>
        <taxon>Vespula</taxon>
    </lineage>
</organism>
<reference evidence="2" key="1">
    <citation type="journal article" date="2020" name="G3 (Bethesda)">
        <title>High-Quality Assemblies for Three Invasive Social Wasps from the &lt;i&gt;Vespula&lt;/i&gt; Genus.</title>
        <authorList>
            <person name="Harrop T.W.R."/>
            <person name="Guhlin J."/>
            <person name="McLaughlin G.M."/>
            <person name="Permina E."/>
            <person name="Stockwell P."/>
            <person name="Gilligan J."/>
            <person name="Le Lec M.F."/>
            <person name="Gruber M.A.M."/>
            <person name="Quinn O."/>
            <person name="Lovegrove M."/>
            <person name="Duncan E.J."/>
            <person name="Remnant E.J."/>
            <person name="Van Eeckhoven J."/>
            <person name="Graham B."/>
            <person name="Knapp R.A."/>
            <person name="Langford K.W."/>
            <person name="Kronenberg Z."/>
            <person name="Press M.O."/>
            <person name="Eacker S.M."/>
            <person name="Wilson-Rankin E.E."/>
            <person name="Purcell J."/>
            <person name="Lester P.J."/>
            <person name="Dearden P.K."/>
        </authorList>
    </citation>
    <scope>NUCLEOTIDE SEQUENCE</scope>
    <source>
        <strain evidence="2">Linc-1</strain>
    </source>
</reference>
<feature type="compositionally biased region" description="Acidic residues" evidence="1">
    <location>
        <begin position="19"/>
        <end position="32"/>
    </location>
</feature>